<feature type="transmembrane region" description="Helical" evidence="1">
    <location>
        <begin position="12"/>
        <end position="34"/>
    </location>
</feature>
<accession>A0ABQ6MFX0</accession>
<evidence type="ECO:0000313" key="2">
    <source>
        <dbReference type="EMBL" id="GMI25181.1"/>
    </source>
</evidence>
<feature type="transmembrane region" description="Helical" evidence="1">
    <location>
        <begin position="356"/>
        <end position="374"/>
    </location>
</feature>
<feature type="transmembrane region" description="Helical" evidence="1">
    <location>
        <begin position="135"/>
        <end position="153"/>
    </location>
</feature>
<organism evidence="2 3">
    <name type="scientific">Tetraparma gracilis</name>
    <dbReference type="NCBI Taxonomy" id="2962635"/>
    <lineage>
        <taxon>Eukaryota</taxon>
        <taxon>Sar</taxon>
        <taxon>Stramenopiles</taxon>
        <taxon>Ochrophyta</taxon>
        <taxon>Bolidophyceae</taxon>
        <taxon>Parmales</taxon>
        <taxon>Triparmaceae</taxon>
        <taxon>Tetraparma</taxon>
    </lineage>
</organism>
<proteinExistence type="predicted"/>
<feature type="transmembrane region" description="Helical" evidence="1">
    <location>
        <begin position="216"/>
        <end position="237"/>
    </location>
</feature>
<gene>
    <name evidence="2" type="ORF">TeGR_g6391</name>
</gene>
<dbReference type="Proteomes" id="UP001165060">
    <property type="component" value="Unassembled WGS sequence"/>
</dbReference>
<name>A0ABQ6MFX0_9STRA</name>
<dbReference type="EMBL" id="BRYB01004066">
    <property type="protein sequence ID" value="GMI25181.1"/>
    <property type="molecule type" value="Genomic_DNA"/>
</dbReference>
<feature type="transmembrane region" description="Helical" evidence="1">
    <location>
        <begin position="257"/>
        <end position="274"/>
    </location>
</feature>
<keyword evidence="1" id="KW-1133">Transmembrane helix</keyword>
<feature type="transmembrane region" description="Helical" evidence="1">
    <location>
        <begin position="331"/>
        <end position="350"/>
    </location>
</feature>
<keyword evidence="3" id="KW-1185">Reference proteome</keyword>
<keyword evidence="1" id="KW-0812">Transmembrane</keyword>
<comment type="caution">
    <text evidence="2">The sequence shown here is derived from an EMBL/GenBank/DDBJ whole genome shotgun (WGS) entry which is preliminary data.</text>
</comment>
<evidence type="ECO:0000313" key="3">
    <source>
        <dbReference type="Proteomes" id="UP001165060"/>
    </source>
</evidence>
<evidence type="ECO:0000256" key="1">
    <source>
        <dbReference type="SAM" id="Phobius"/>
    </source>
</evidence>
<keyword evidence="1" id="KW-0472">Membrane</keyword>
<feature type="transmembrane region" description="Helical" evidence="1">
    <location>
        <begin position="174"/>
        <end position="196"/>
    </location>
</feature>
<reference evidence="2 3" key="1">
    <citation type="journal article" date="2023" name="Commun. Biol.">
        <title>Genome analysis of Parmales, the sister group of diatoms, reveals the evolutionary specialization of diatoms from phago-mixotrophs to photoautotrophs.</title>
        <authorList>
            <person name="Ban H."/>
            <person name="Sato S."/>
            <person name="Yoshikawa S."/>
            <person name="Yamada K."/>
            <person name="Nakamura Y."/>
            <person name="Ichinomiya M."/>
            <person name="Sato N."/>
            <person name="Blanc-Mathieu R."/>
            <person name="Endo H."/>
            <person name="Kuwata A."/>
            <person name="Ogata H."/>
        </authorList>
    </citation>
    <scope>NUCLEOTIDE SEQUENCE [LARGE SCALE GENOMIC DNA]</scope>
</reference>
<protein>
    <submittedName>
        <fullName evidence="2">Uncharacterized protein</fullName>
    </submittedName>
</protein>
<sequence>MKAEEAASERITIICFVSYMLLGYSLAAVMYFTAADRSLVAPPEGECTANPADCPARTFCYRQITTDFFPDALKSYTAIDDGVAVDKYADYADDEVLGYACACYALMGEGGDAPLPGGPEAGEGGFCNEASSFKGVLGGACYAVLAVSLVTFVRGNKLIVMLKKAEALQFNASGITMILVLAASYFQIPLVIVYLAELNSWVKPYSFMDGLRPTLFGFFAVSQLGALLEVSIMWADVYAKSTKMGAANDNVAKLKKGVAVTIVLSFFIIVGGMVSGMTPIAGAWAGMLIIGITVAYWTKGRALATLLAPSDPNAPGSSSAKAASDEIRSTAVQITWSNVLFLLGLGLHFVTVQRPATKALSMICVFWFLGMAVVHQNRLM</sequence>